<organism evidence="1">
    <name type="scientific">marine sediment metagenome</name>
    <dbReference type="NCBI Taxonomy" id="412755"/>
    <lineage>
        <taxon>unclassified sequences</taxon>
        <taxon>metagenomes</taxon>
        <taxon>ecological metagenomes</taxon>
    </lineage>
</organism>
<sequence length="65" mass="7002">MVTSGNVSYLAGFFDGEGSISSNLKYAGKNKRPASISLRVCAYNTDPSPIRLFHSEFGGRMDILG</sequence>
<accession>A0A0F9HQC7</accession>
<dbReference type="AlphaFoldDB" id="A0A0F9HQC7"/>
<reference evidence="1" key="1">
    <citation type="journal article" date="2015" name="Nature">
        <title>Complex archaea that bridge the gap between prokaryotes and eukaryotes.</title>
        <authorList>
            <person name="Spang A."/>
            <person name="Saw J.H."/>
            <person name="Jorgensen S.L."/>
            <person name="Zaremba-Niedzwiedzka K."/>
            <person name="Martijn J."/>
            <person name="Lind A.E."/>
            <person name="van Eijk R."/>
            <person name="Schleper C."/>
            <person name="Guy L."/>
            <person name="Ettema T.J."/>
        </authorList>
    </citation>
    <scope>NUCLEOTIDE SEQUENCE</scope>
</reference>
<proteinExistence type="predicted"/>
<evidence type="ECO:0008006" key="2">
    <source>
        <dbReference type="Google" id="ProtNLM"/>
    </source>
</evidence>
<dbReference type="InterPro" id="IPR027434">
    <property type="entry name" value="Homing_endonucl"/>
</dbReference>
<protein>
    <recommendedName>
        <fullName evidence="2">Homing endonuclease LAGLIDADG domain-containing protein</fullName>
    </recommendedName>
</protein>
<evidence type="ECO:0000313" key="1">
    <source>
        <dbReference type="EMBL" id="KKL77327.1"/>
    </source>
</evidence>
<dbReference type="EMBL" id="LAZR01023784">
    <property type="protein sequence ID" value="KKL77327.1"/>
    <property type="molecule type" value="Genomic_DNA"/>
</dbReference>
<name>A0A0F9HQC7_9ZZZZ</name>
<dbReference type="Gene3D" id="3.10.28.10">
    <property type="entry name" value="Homing endonucleases"/>
    <property type="match status" value="1"/>
</dbReference>
<feature type="non-terminal residue" evidence="1">
    <location>
        <position position="65"/>
    </location>
</feature>
<dbReference type="SUPFAM" id="SSF55608">
    <property type="entry name" value="Homing endonucleases"/>
    <property type="match status" value="1"/>
</dbReference>
<comment type="caution">
    <text evidence="1">The sequence shown here is derived from an EMBL/GenBank/DDBJ whole genome shotgun (WGS) entry which is preliminary data.</text>
</comment>
<gene>
    <name evidence="1" type="ORF">LCGC14_2036070</name>
</gene>